<evidence type="ECO:0000313" key="2">
    <source>
        <dbReference type="EMBL" id="GFT18735.1"/>
    </source>
</evidence>
<proteinExistence type="predicted"/>
<keyword evidence="3" id="KW-1185">Reference proteome</keyword>
<name>A0A8X6THW4_NEPPI</name>
<sequence>IATGKINTTNPRTHEEERNKEISKERHDLLKETDHSSSIKSAKSIDRSKMYGCPTVNTMKWS</sequence>
<reference evidence="2" key="1">
    <citation type="submission" date="2020-08" db="EMBL/GenBank/DDBJ databases">
        <title>Multicomponent nature underlies the extraordinary mechanical properties of spider dragline silk.</title>
        <authorList>
            <person name="Kono N."/>
            <person name="Nakamura H."/>
            <person name="Mori M."/>
            <person name="Yoshida Y."/>
            <person name="Ohtoshi R."/>
            <person name="Malay A.D."/>
            <person name="Moran D.A.P."/>
            <person name="Tomita M."/>
            <person name="Numata K."/>
            <person name="Arakawa K."/>
        </authorList>
    </citation>
    <scope>NUCLEOTIDE SEQUENCE</scope>
</reference>
<protein>
    <submittedName>
        <fullName evidence="2">Uncharacterized protein</fullName>
    </submittedName>
</protein>
<gene>
    <name evidence="2" type="ORF">NPIL_681961</name>
</gene>
<organism evidence="2 3">
    <name type="scientific">Nephila pilipes</name>
    <name type="common">Giant wood spider</name>
    <name type="synonym">Nephila maculata</name>
    <dbReference type="NCBI Taxonomy" id="299642"/>
    <lineage>
        <taxon>Eukaryota</taxon>
        <taxon>Metazoa</taxon>
        <taxon>Ecdysozoa</taxon>
        <taxon>Arthropoda</taxon>
        <taxon>Chelicerata</taxon>
        <taxon>Arachnida</taxon>
        <taxon>Araneae</taxon>
        <taxon>Araneomorphae</taxon>
        <taxon>Entelegynae</taxon>
        <taxon>Araneoidea</taxon>
        <taxon>Nephilidae</taxon>
        <taxon>Nephila</taxon>
    </lineage>
</organism>
<feature type="compositionally biased region" description="Basic and acidic residues" evidence="1">
    <location>
        <begin position="12"/>
        <end position="45"/>
    </location>
</feature>
<feature type="region of interest" description="Disordered" evidence="1">
    <location>
        <begin position="1"/>
        <end position="45"/>
    </location>
</feature>
<accession>A0A8X6THW4</accession>
<feature type="compositionally biased region" description="Polar residues" evidence="1">
    <location>
        <begin position="1"/>
        <end position="11"/>
    </location>
</feature>
<evidence type="ECO:0000313" key="3">
    <source>
        <dbReference type="Proteomes" id="UP000887013"/>
    </source>
</evidence>
<dbReference type="EMBL" id="BMAW01105316">
    <property type="protein sequence ID" value="GFT18735.1"/>
    <property type="molecule type" value="Genomic_DNA"/>
</dbReference>
<dbReference type="Proteomes" id="UP000887013">
    <property type="component" value="Unassembled WGS sequence"/>
</dbReference>
<comment type="caution">
    <text evidence="2">The sequence shown here is derived from an EMBL/GenBank/DDBJ whole genome shotgun (WGS) entry which is preliminary data.</text>
</comment>
<dbReference type="AlphaFoldDB" id="A0A8X6THW4"/>
<evidence type="ECO:0000256" key="1">
    <source>
        <dbReference type="SAM" id="MobiDB-lite"/>
    </source>
</evidence>
<feature type="non-terminal residue" evidence="2">
    <location>
        <position position="1"/>
    </location>
</feature>